<gene>
    <name evidence="3" type="ORF">C8N46_104254</name>
</gene>
<feature type="compositionally biased region" description="Basic and acidic residues" evidence="1">
    <location>
        <begin position="1"/>
        <end position="25"/>
    </location>
</feature>
<name>A0A2T6BZW2_9FLAO</name>
<evidence type="ECO:0000256" key="1">
    <source>
        <dbReference type="SAM" id="MobiDB-lite"/>
    </source>
</evidence>
<sequence length="410" mass="45092">MKTEQQPKQHDKGTKNIIQKKEKSSFVKPVGDTTKFSPPSISGKQNKSLPSKLQSNMESSFGHDFSNVGIHTNSQKAVQMNARAFTQNEQVHFAPGEFNPNSAGGQNLIGHEFTHIAQQRAGVVKPTKMLKKGVMVNDDKSLENEADTLGKKAVRGEAVSKYRSAGLGVRNSMRTSQMMSNVIQRDIVDTGNLGYGEWDLNLIKNDATAAGGKAEERGTLKFTPSKYSPTSNDIRLIQIVRTVDTATGSNYKWTGGESDRNNVMTTADSANNVAGGFFVDHKAASVSPRTSKSDATITPDYRSFWPNSGSSQNGHKKSTTDIQHASLWDAPGANFPIKFNFVTSAKAMDTGRYYGTVLWGFEIYNDKKGISKIKNEYHRFREYRGQTFDAALQAFDDFYKNPGTTGAPTK</sequence>
<evidence type="ECO:0000259" key="2">
    <source>
        <dbReference type="Pfam" id="PF13699"/>
    </source>
</evidence>
<dbReference type="AlphaFoldDB" id="A0A2T6BZW2"/>
<comment type="caution">
    <text evidence="3">The sequence shown here is derived from an EMBL/GenBank/DDBJ whole genome shotgun (WGS) entry which is preliminary data.</text>
</comment>
<feature type="region of interest" description="Disordered" evidence="1">
    <location>
        <begin position="1"/>
        <end position="57"/>
    </location>
</feature>
<evidence type="ECO:0000313" key="4">
    <source>
        <dbReference type="Proteomes" id="UP000244090"/>
    </source>
</evidence>
<protein>
    <submittedName>
        <fullName evidence="3">Uncharacterized protein DUF4157</fullName>
    </submittedName>
</protein>
<organism evidence="3 4">
    <name type="scientific">Kordia periserrulae</name>
    <dbReference type="NCBI Taxonomy" id="701523"/>
    <lineage>
        <taxon>Bacteria</taxon>
        <taxon>Pseudomonadati</taxon>
        <taxon>Bacteroidota</taxon>
        <taxon>Flavobacteriia</taxon>
        <taxon>Flavobacteriales</taxon>
        <taxon>Flavobacteriaceae</taxon>
        <taxon>Kordia</taxon>
    </lineage>
</organism>
<keyword evidence="4" id="KW-1185">Reference proteome</keyword>
<dbReference type="RefSeq" id="WP_108114828.1">
    <property type="nucleotide sequence ID" value="NZ_QBKT01000004.1"/>
</dbReference>
<reference evidence="3 4" key="1">
    <citation type="submission" date="2018-04" db="EMBL/GenBank/DDBJ databases">
        <title>Genomic Encyclopedia of Archaeal and Bacterial Type Strains, Phase II (KMG-II): from individual species to whole genera.</title>
        <authorList>
            <person name="Goeker M."/>
        </authorList>
    </citation>
    <scope>NUCLEOTIDE SEQUENCE [LARGE SCALE GENOMIC DNA]</scope>
    <source>
        <strain evidence="3 4">DSM 25731</strain>
    </source>
</reference>
<dbReference type="EMBL" id="QBKT01000004">
    <property type="protein sequence ID" value="PTX61611.1"/>
    <property type="molecule type" value="Genomic_DNA"/>
</dbReference>
<feature type="compositionally biased region" description="Polar residues" evidence="1">
    <location>
        <begin position="34"/>
        <end position="57"/>
    </location>
</feature>
<dbReference type="InterPro" id="IPR025295">
    <property type="entry name" value="eCIS_core_dom"/>
</dbReference>
<dbReference type="Pfam" id="PF13699">
    <property type="entry name" value="eCIS_core"/>
    <property type="match status" value="1"/>
</dbReference>
<proteinExistence type="predicted"/>
<accession>A0A2T6BZW2</accession>
<dbReference type="OrthoDB" id="292792at2"/>
<feature type="domain" description="eCIS core" evidence="2">
    <location>
        <begin position="49"/>
        <end position="122"/>
    </location>
</feature>
<evidence type="ECO:0000313" key="3">
    <source>
        <dbReference type="EMBL" id="PTX61611.1"/>
    </source>
</evidence>
<dbReference type="Proteomes" id="UP000244090">
    <property type="component" value="Unassembled WGS sequence"/>
</dbReference>